<gene>
    <name evidence="2" type="ORF">BsIDN1_03460</name>
</gene>
<reference evidence="2 3" key="1">
    <citation type="submission" date="2019-12" db="EMBL/GenBank/DDBJ databases">
        <title>Full genome sequence of a Bacillus safensis strain isolated from commercially available natto in Indonesia.</title>
        <authorList>
            <person name="Yoshida M."/>
            <person name="Uomi M."/>
            <person name="Waturangi D."/>
            <person name="Ekaputri J.J."/>
            <person name="Setiamarga D.H.E."/>
        </authorList>
    </citation>
    <scope>NUCLEOTIDE SEQUENCE [LARGE SCALE GENOMIC DNA]</scope>
    <source>
        <strain evidence="2 3">IDN1</strain>
    </source>
</reference>
<keyword evidence="1" id="KW-1133">Transmembrane helix</keyword>
<dbReference type="AlphaFoldDB" id="A0A5S9M215"/>
<evidence type="ECO:0000313" key="3">
    <source>
        <dbReference type="Proteomes" id="UP000464658"/>
    </source>
</evidence>
<accession>A0A5S9M215</accession>
<evidence type="ECO:0000313" key="2">
    <source>
        <dbReference type="EMBL" id="BBP86728.1"/>
    </source>
</evidence>
<evidence type="ECO:0000256" key="1">
    <source>
        <dbReference type="SAM" id="Phobius"/>
    </source>
</evidence>
<protein>
    <submittedName>
        <fullName evidence="2">Uncharacterized protein</fullName>
    </submittedName>
</protein>
<keyword evidence="1" id="KW-0812">Transmembrane</keyword>
<name>A0A5S9M215_BACIA</name>
<feature type="transmembrane region" description="Helical" evidence="1">
    <location>
        <begin position="12"/>
        <end position="35"/>
    </location>
</feature>
<dbReference type="EMBL" id="AP021906">
    <property type="protein sequence ID" value="BBP86728.1"/>
    <property type="molecule type" value="Genomic_DNA"/>
</dbReference>
<keyword evidence="1" id="KW-0472">Membrane</keyword>
<dbReference type="Proteomes" id="UP000464658">
    <property type="component" value="Chromosome"/>
</dbReference>
<proteinExistence type="predicted"/>
<sequence length="93" mass="10216">MYVSIVFYILKPGYITTAVIIGFIVLSAMGPPVVLYLAEQFSGITDFIMNLSIPVFIYGVSCADYALLLAVLGTFYCDLSEESVLGKQLLMFL</sequence>
<feature type="transmembrane region" description="Helical" evidence="1">
    <location>
        <begin position="55"/>
        <end position="77"/>
    </location>
</feature>
<organism evidence="2 3">
    <name type="scientific">Bacillus safensis</name>
    <dbReference type="NCBI Taxonomy" id="561879"/>
    <lineage>
        <taxon>Bacteria</taxon>
        <taxon>Bacillati</taxon>
        <taxon>Bacillota</taxon>
        <taxon>Bacilli</taxon>
        <taxon>Bacillales</taxon>
        <taxon>Bacillaceae</taxon>
        <taxon>Bacillus</taxon>
    </lineage>
</organism>